<organism evidence="2">
    <name type="scientific">uncultured marine bacterium Ant29B7</name>
    <dbReference type="NCBI Taxonomy" id="360426"/>
    <lineage>
        <taxon>Bacteria</taxon>
        <taxon>environmental samples</taxon>
    </lineage>
</organism>
<evidence type="ECO:0000313" key="2">
    <source>
        <dbReference type="EMBL" id="ABC25378.1"/>
    </source>
</evidence>
<dbReference type="AlphaFoldDB" id="Q2PY49"/>
<keyword evidence="1" id="KW-0732">Signal</keyword>
<feature type="chain" id="PRO_5004213974" evidence="1">
    <location>
        <begin position="20"/>
        <end position="362"/>
    </location>
</feature>
<sequence length="362" mass="41148">MRRLSLCFTFCLLGSMVQGQDFSNKPLAVAYMQDVRGIDSAQSWSLSVLPFLRNTEFFHYQQRGRTTMGAMSRLLWQQGDALRMEVGLLVHHVFGGDSHVLPHLAAVQQIGEKGDWSWRFGTLNNPGHGLVEPLYNPDLWLRRPAEYGLQLQGNNMDLWWSWDRAIEKESPFKEAFTMGMVTNPSFEVIPNVAVGPSVQIQFHHVGGQIDNAPPQPTGNRFDGAIGLHLMHEGSVHSRIEWLQLFYADPDQRFSQVSQGKGQWLSLSQKKPLNAGSHLRWGLAHWQGQKFLSVNGQGIYQYMDLISLPVMPENQWLKCSFRWEKALTDDAMHGQLSFGVDQYLDLFSKQWSPVMSLAYGLSL</sequence>
<name>Q2PY49_9BACT</name>
<protein>
    <submittedName>
        <fullName evidence="2">Uncharacterized protein</fullName>
    </submittedName>
</protein>
<feature type="signal peptide" evidence="1">
    <location>
        <begin position="1"/>
        <end position="19"/>
    </location>
</feature>
<dbReference type="EMBL" id="DQ295240">
    <property type="protein sequence ID" value="ABC25378.1"/>
    <property type="molecule type" value="Genomic_DNA"/>
</dbReference>
<reference evidence="2" key="1">
    <citation type="journal article" date="2006" name="Appl. Environ. Microbiol.">
        <title>Comparative genomics of DNA fragments from six Antarctic marine planktonic bacteria.</title>
        <authorList>
            <person name="Grzymski J.J."/>
            <person name="Carter B.J."/>
            <person name="DeLong E.F."/>
            <person name="Feldman R.A."/>
            <person name="Ghadiri A."/>
            <person name="Murray A.E."/>
        </authorList>
    </citation>
    <scope>NUCLEOTIDE SEQUENCE</scope>
</reference>
<evidence type="ECO:0000256" key="1">
    <source>
        <dbReference type="SAM" id="SignalP"/>
    </source>
</evidence>
<proteinExistence type="predicted"/>
<accession>Q2PY49</accession>